<evidence type="ECO:0000313" key="1">
    <source>
        <dbReference type="EMBL" id="KAF6384960.1"/>
    </source>
</evidence>
<organism evidence="1 2">
    <name type="scientific">Rhinolophus ferrumequinum</name>
    <name type="common">Greater horseshoe bat</name>
    <dbReference type="NCBI Taxonomy" id="59479"/>
    <lineage>
        <taxon>Eukaryota</taxon>
        <taxon>Metazoa</taxon>
        <taxon>Chordata</taxon>
        <taxon>Craniata</taxon>
        <taxon>Vertebrata</taxon>
        <taxon>Euteleostomi</taxon>
        <taxon>Mammalia</taxon>
        <taxon>Eutheria</taxon>
        <taxon>Laurasiatheria</taxon>
        <taxon>Chiroptera</taxon>
        <taxon>Yinpterochiroptera</taxon>
        <taxon>Rhinolophoidea</taxon>
        <taxon>Rhinolophidae</taxon>
        <taxon>Rhinolophinae</taxon>
        <taxon>Rhinolophus</taxon>
    </lineage>
</organism>
<dbReference type="AlphaFoldDB" id="A0A7J8AFY4"/>
<name>A0A7J8AFY4_RHIFE</name>
<comment type="caution">
    <text evidence="1">The sequence shown here is derived from an EMBL/GenBank/DDBJ whole genome shotgun (WGS) entry which is preliminary data.</text>
</comment>
<accession>A0A7J8AFY4</accession>
<sequence>MWKINREKCLKRLKKQEEAAIKQYSFQTCLTPMKGGGKRRTGFSISERVLFLSNTVLAYVLQEADAKTEVDGQVMTEKPTEQGTDKKKRTFRLQHRLNTCEGKAEGKPEIPEEFQGFILVDKESLSQILLL</sequence>
<protein>
    <submittedName>
        <fullName evidence="1">Uncharacterized protein</fullName>
    </submittedName>
</protein>
<gene>
    <name evidence="1" type="ORF">mRhiFer1_008821</name>
</gene>
<dbReference type="Proteomes" id="UP000585614">
    <property type="component" value="Unassembled WGS sequence"/>
</dbReference>
<reference evidence="1 2" key="1">
    <citation type="journal article" date="2020" name="Nature">
        <title>Six reference-quality genomes reveal evolution of bat adaptations.</title>
        <authorList>
            <person name="Jebb D."/>
            <person name="Huang Z."/>
            <person name="Pippel M."/>
            <person name="Hughes G.M."/>
            <person name="Lavrichenko K."/>
            <person name="Devanna P."/>
            <person name="Winkler S."/>
            <person name="Jermiin L.S."/>
            <person name="Skirmuntt E.C."/>
            <person name="Katzourakis A."/>
            <person name="Burkitt-Gray L."/>
            <person name="Ray D.A."/>
            <person name="Sullivan K.A.M."/>
            <person name="Roscito J.G."/>
            <person name="Kirilenko B.M."/>
            <person name="Davalos L.M."/>
            <person name="Corthals A.P."/>
            <person name="Power M.L."/>
            <person name="Jones G."/>
            <person name="Ransome R.D."/>
            <person name="Dechmann D.K.N."/>
            <person name="Locatelli A.G."/>
            <person name="Puechmaille S.J."/>
            <person name="Fedrigo O."/>
            <person name="Jarvis E.D."/>
            <person name="Hiller M."/>
            <person name="Vernes S.C."/>
            <person name="Myers E.W."/>
            <person name="Teeling E.C."/>
        </authorList>
    </citation>
    <scope>NUCLEOTIDE SEQUENCE [LARGE SCALE GENOMIC DNA]</scope>
    <source>
        <strain evidence="1">MRhiFer1</strain>
        <tissue evidence="1">Lung</tissue>
    </source>
</reference>
<evidence type="ECO:0000313" key="2">
    <source>
        <dbReference type="Proteomes" id="UP000585614"/>
    </source>
</evidence>
<dbReference type="EMBL" id="JACAGC010000002">
    <property type="protein sequence ID" value="KAF6384960.1"/>
    <property type="molecule type" value="Genomic_DNA"/>
</dbReference>
<proteinExistence type="predicted"/>